<comment type="pathway">
    <text evidence="4">Amino-acid biosynthesis; L-methionine biosynthesis via salvage pathway; S-methyl-5-thio-alpha-D-ribose 1-phosphate from S-methyl-5'-thioadenosine (phosphorylase route): step 1/1.</text>
</comment>
<dbReference type="InterPro" id="IPR000462">
    <property type="entry name" value="CDP-OH_P_trans"/>
</dbReference>
<evidence type="ECO:0000259" key="6">
    <source>
        <dbReference type="Pfam" id="PF01048"/>
    </source>
</evidence>
<dbReference type="GO" id="GO:0019509">
    <property type="term" value="P:L-methionine salvage from methylthioadenosine"/>
    <property type="evidence" value="ECO:0007669"/>
    <property type="project" value="UniProtKB-UniRule"/>
</dbReference>
<dbReference type="GO" id="GO:0016020">
    <property type="term" value="C:membrane"/>
    <property type="evidence" value="ECO:0007669"/>
    <property type="project" value="InterPro"/>
</dbReference>
<keyword evidence="4" id="KW-0539">Nucleus</keyword>
<dbReference type="Proteomes" id="UP000276133">
    <property type="component" value="Unassembled WGS sequence"/>
</dbReference>
<keyword evidence="5" id="KW-0812">Transmembrane</keyword>
<evidence type="ECO:0000256" key="4">
    <source>
        <dbReference type="HAMAP-Rule" id="MF_03155"/>
    </source>
</evidence>
<feature type="site" description="Important for substrate specificity" evidence="4">
    <location>
        <position position="177"/>
    </location>
</feature>
<dbReference type="PANTHER" id="PTHR42679">
    <property type="entry name" value="S-METHYL-5'-THIOADENOSINE PHOSPHORYLASE"/>
    <property type="match status" value="1"/>
</dbReference>
<evidence type="ECO:0000313" key="7">
    <source>
        <dbReference type="EMBL" id="RNA31864.1"/>
    </source>
</evidence>
<keyword evidence="5" id="KW-0472">Membrane</keyword>
<evidence type="ECO:0000313" key="8">
    <source>
        <dbReference type="Proteomes" id="UP000276133"/>
    </source>
</evidence>
<feature type="binding site" evidence="4">
    <location>
        <position position="195"/>
    </location>
    <ligand>
        <name>substrate</name>
    </ligand>
</feature>
<keyword evidence="4" id="KW-0963">Cytoplasm</keyword>
<dbReference type="InterPro" id="IPR043130">
    <property type="entry name" value="CDP-OH_PTrfase_TM_dom"/>
</dbReference>
<feature type="binding site" evidence="4">
    <location>
        <begin position="59"/>
        <end position="60"/>
    </location>
    <ligand>
        <name>phosphate</name>
        <dbReference type="ChEBI" id="CHEBI:43474"/>
    </ligand>
</feature>
<gene>
    <name evidence="7" type="ORF">BpHYR1_020526</name>
</gene>
<feature type="transmembrane region" description="Helical" evidence="5">
    <location>
        <begin position="426"/>
        <end position="451"/>
    </location>
</feature>
<feature type="site" description="Important for substrate specificity" evidence="4">
    <location>
        <position position="235"/>
    </location>
</feature>
<name>A0A3M7S7Q7_BRAPC</name>
<dbReference type="GO" id="GO:0008654">
    <property type="term" value="P:phospholipid biosynthetic process"/>
    <property type="evidence" value="ECO:0007669"/>
    <property type="project" value="InterPro"/>
</dbReference>
<feature type="domain" description="Nucleoside phosphorylase" evidence="6">
    <location>
        <begin position="10"/>
        <end position="249"/>
    </location>
</feature>
<dbReference type="HAMAP" id="MF_01963">
    <property type="entry name" value="MTAP"/>
    <property type="match status" value="1"/>
</dbReference>
<evidence type="ECO:0000256" key="5">
    <source>
        <dbReference type="SAM" id="Phobius"/>
    </source>
</evidence>
<keyword evidence="5" id="KW-1133">Transmembrane helix</keyword>
<proteinExistence type="inferred from homology"/>
<comment type="subcellular location">
    <subcellularLocation>
        <location evidence="4">Cytoplasm</location>
    </subcellularLocation>
    <subcellularLocation>
        <location evidence="4">Nucleus</location>
    </subcellularLocation>
</comment>
<keyword evidence="2 4" id="KW-0808">Transferase</keyword>
<comment type="caution">
    <text evidence="7">The sequence shown here is derived from an EMBL/GenBank/DDBJ whole genome shotgun (WGS) entry which is preliminary data.</text>
</comment>
<dbReference type="Gene3D" id="1.20.120.1760">
    <property type="match status" value="1"/>
</dbReference>
<comment type="subunit">
    <text evidence="4">Homotrimer.</text>
</comment>
<dbReference type="InterPro" id="IPR010044">
    <property type="entry name" value="MTAP"/>
</dbReference>
<evidence type="ECO:0000256" key="3">
    <source>
        <dbReference type="ARBA" id="ARBA00022726"/>
    </source>
</evidence>
<comment type="similarity">
    <text evidence="4">Belongs to the PNP/MTAP phosphorylase family. MTAP subfamily.</text>
</comment>
<dbReference type="Gene3D" id="3.40.50.1580">
    <property type="entry name" value="Nucleoside phosphorylase domain"/>
    <property type="match status" value="1"/>
</dbReference>
<feature type="transmembrane region" description="Helical" evidence="5">
    <location>
        <begin position="341"/>
        <end position="361"/>
    </location>
</feature>
<keyword evidence="1 4" id="KW-0328">Glycosyltransferase</keyword>
<keyword evidence="8" id="KW-1185">Reference proteome</keyword>
<feature type="binding site" evidence="4">
    <location>
        <begin position="219"/>
        <end position="221"/>
    </location>
    <ligand>
        <name>substrate</name>
    </ligand>
</feature>
<dbReference type="PANTHER" id="PTHR42679:SF2">
    <property type="entry name" value="S-METHYL-5'-THIOADENOSINE PHOSPHORYLASE"/>
    <property type="match status" value="1"/>
</dbReference>
<feature type="binding site" evidence="4">
    <location>
        <position position="196"/>
    </location>
    <ligand>
        <name>phosphate</name>
        <dbReference type="ChEBI" id="CHEBI:43474"/>
    </ligand>
</feature>
<dbReference type="GO" id="GO:0017061">
    <property type="term" value="F:S-methyl-5-thioadenosine phosphorylase activity"/>
    <property type="evidence" value="ECO:0007669"/>
    <property type="project" value="UniProtKB-UniRule"/>
</dbReference>
<dbReference type="EC" id="2.4.2.28" evidence="4"/>
<dbReference type="GO" id="GO:0005829">
    <property type="term" value="C:cytosol"/>
    <property type="evidence" value="ECO:0007669"/>
    <property type="project" value="TreeGrafter"/>
</dbReference>
<dbReference type="GO" id="GO:0016780">
    <property type="term" value="F:phosphotransferase activity, for other substituted phosphate groups"/>
    <property type="evidence" value="ECO:0007669"/>
    <property type="project" value="InterPro"/>
</dbReference>
<protein>
    <recommendedName>
        <fullName evidence="4">S-methyl-5'-thioadenosine phosphorylase</fullName>
        <ecNumber evidence="4">2.4.2.28</ecNumber>
    </recommendedName>
    <alternativeName>
        <fullName evidence="4">5'-methylthioadenosine phosphorylase</fullName>
        <shortName evidence="4">MTA phosphorylase</shortName>
        <shortName evidence="4">MTAP</shortName>
        <shortName evidence="4">MTAPase</shortName>
    </alternativeName>
</protein>
<feature type="binding site" evidence="4">
    <location>
        <begin position="92"/>
        <end position="93"/>
    </location>
    <ligand>
        <name>phosphate</name>
        <dbReference type="ChEBI" id="CHEBI:43474"/>
    </ligand>
</feature>
<dbReference type="AlphaFoldDB" id="A0A3M7S7Q7"/>
<dbReference type="GO" id="GO:0006166">
    <property type="term" value="P:purine ribonucleoside salvage"/>
    <property type="evidence" value="ECO:0007669"/>
    <property type="project" value="UniProtKB-KW"/>
</dbReference>
<dbReference type="InterPro" id="IPR035994">
    <property type="entry name" value="Nucleoside_phosphorylase_sf"/>
</dbReference>
<dbReference type="SUPFAM" id="SSF53167">
    <property type="entry name" value="Purine and uridine phosphorylases"/>
    <property type="match status" value="1"/>
</dbReference>
<keyword evidence="3 4" id="KW-0660">Purine salvage</keyword>
<dbReference type="InterPro" id="IPR000845">
    <property type="entry name" value="Nucleoside_phosphorylase_d"/>
</dbReference>
<dbReference type="OrthoDB" id="431409at2759"/>
<dbReference type="CDD" id="cd09010">
    <property type="entry name" value="MTAP_SsMTAPII_like_MTIP"/>
    <property type="match status" value="1"/>
</dbReference>
<evidence type="ECO:0000256" key="1">
    <source>
        <dbReference type="ARBA" id="ARBA00022676"/>
    </source>
</evidence>
<dbReference type="Pfam" id="PF01048">
    <property type="entry name" value="PNP_UDP_1"/>
    <property type="match status" value="1"/>
</dbReference>
<feature type="binding site" evidence="4">
    <location>
        <position position="17"/>
    </location>
    <ligand>
        <name>phosphate</name>
        <dbReference type="ChEBI" id="CHEBI:43474"/>
    </ligand>
</feature>
<dbReference type="UniPathway" id="UPA00904">
    <property type="reaction ID" value="UER00873"/>
</dbReference>
<reference evidence="7 8" key="1">
    <citation type="journal article" date="2018" name="Sci. Rep.">
        <title>Genomic signatures of local adaptation to the degree of environmental predictability in rotifers.</title>
        <authorList>
            <person name="Franch-Gras L."/>
            <person name="Hahn C."/>
            <person name="Garcia-Roger E.M."/>
            <person name="Carmona M.J."/>
            <person name="Serra M."/>
            <person name="Gomez A."/>
        </authorList>
    </citation>
    <scope>NUCLEOTIDE SEQUENCE [LARGE SCALE GENOMIC DNA]</scope>
    <source>
        <strain evidence="7">HYR1</strain>
    </source>
</reference>
<accession>A0A3M7S7Q7</accession>
<dbReference type="EMBL" id="REGN01001882">
    <property type="protein sequence ID" value="RNA31864.1"/>
    <property type="molecule type" value="Genomic_DNA"/>
</dbReference>
<comment type="catalytic activity">
    <reaction evidence="4">
        <text>S-methyl-5'-thioadenosine + phosphate = 5-(methylsulfanyl)-alpha-D-ribose 1-phosphate + adenine</text>
        <dbReference type="Rhea" id="RHEA:11852"/>
        <dbReference type="ChEBI" id="CHEBI:16708"/>
        <dbReference type="ChEBI" id="CHEBI:17509"/>
        <dbReference type="ChEBI" id="CHEBI:43474"/>
        <dbReference type="ChEBI" id="CHEBI:58533"/>
        <dbReference type="EC" id="2.4.2.28"/>
    </reaction>
</comment>
<dbReference type="GO" id="GO:0005634">
    <property type="term" value="C:nucleus"/>
    <property type="evidence" value="ECO:0007669"/>
    <property type="project" value="UniProtKB-SubCell"/>
</dbReference>
<organism evidence="7 8">
    <name type="scientific">Brachionus plicatilis</name>
    <name type="common">Marine rotifer</name>
    <name type="synonym">Brachionus muelleri</name>
    <dbReference type="NCBI Taxonomy" id="10195"/>
    <lineage>
        <taxon>Eukaryota</taxon>
        <taxon>Metazoa</taxon>
        <taxon>Spiralia</taxon>
        <taxon>Gnathifera</taxon>
        <taxon>Rotifera</taxon>
        <taxon>Eurotatoria</taxon>
        <taxon>Monogononta</taxon>
        <taxon>Pseudotrocha</taxon>
        <taxon>Ploima</taxon>
        <taxon>Brachionidae</taxon>
        <taxon>Brachionus</taxon>
    </lineage>
</organism>
<evidence type="ECO:0000256" key="2">
    <source>
        <dbReference type="ARBA" id="ARBA00022679"/>
    </source>
</evidence>
<feature type="transmembrane region" description="Helical" evidence="5">
    <location>
        <begin position="393"/>
        <end position="414"/>
    </location>
</feature>
<dbReference type="STRING" id="10195.A0A3M7S7Q7"/>
<sequence>MVSTNEFELKIGIIGGTGLNNVNFLQDSHEIEIDTIFGAPSDKLLCGKINNVECVLLSRHDKNHLTGPSNVNYRANLLALKKAGCQILLVTTACGSLNENYKPGDLAILDDFIDRTYKREQSFFDGSKVEFAKICHIPMYPAFNNEMRQVIIDECKKMAIGFHEKSTMVTIEGPRFSSRAESKMFQQWGGHTINMTTCPEVVLAKELGMPYASIGIVTDYDCWRDNVDDTEHVDVASVLKTFKETLHKVTNLVYEVVPRLAQIDWQPILDKHSKMVENNYFRLILIIFAWMYIDEPKIFLVLFIFQISLDFFDGYFAKKLNQISAFGAWIDVVLDNMSRGILWVHVWRFGYIISVIEWLSFSFTQKNGARWKETFDRAPFLVKKLFQNNFRNPLGITAISAGLQGLPIWLYFVLNYGSSASGIYFYLIRSILAYCVIGRIICLCVELWVIFKNLEILLDEDSKST</sequence>
<comment type="function">
    <text evidence="4">Catalyzes the reversible phosphorylation of S-methyl-5'-thioadenosine (MTA) to adenine and 5-methylthioribose-1-phosphate. Involved in the breakdown of MTA, a major by-product of polyamine biosynthesis. Responsible for the first step in the methionine salvage pathway after MTA has been generated from S-adenosylmethionine. Has broad substrate specificity with 6-aminopurine nucleosides as preferred substrates.</text>
</comment>
<dbReference type="Pfam" id="PF01066">
    <property type="entry name" value="CDP-OH_P_transf"/>
    <property type="match status" value="1"/>
</dbReference>
<feature type="transmembrane region" description="Helical" evidence="5">
    <location>
        <begin position="280"/>
        <end position="305"/>
    </location>
</feature>